<evidence type="ECO:0000313" key="4">
    <source>
        <dbReference type="EMBL" id="CAH2061416.1"/>
    </source>
</evidence>
<feature type="signal peptide" evidence="2">
    <location>
        <begin position="1"/>
        <end position="23"/>
    </location>
</feature>
<evidence type="ECO:0000256" key="1">
    <source>
        <dbReference type="PROSITE-ProRule" id="PRU00152"/>
    </source>
</evidence>
<dbReference type="AlphaFoldDB" id="A0AAU9SAQ8"/>
<proteinExistence type="predicted"/>
<dbReference type="Gene3D" id="2.40.180.10">
    <property type="entry name" value="Catalase core domain"/>
    <property type="match status" value="1"/>
</dbReference>
<comment type="caution">
    <text evidence="1">Lacks conserved residue(s) required for the propagation of feature annotation.</text>
</comment>
<dbReference type="InterPro" id="IPR036392">
    <property type="entry name" value="PLAT/LH2_dom_sf"/>
</dbReference>
<name>A0AAU9SAQ8_THLAR</name>
<accession>A0AAU9SAQ8</accession>
<keyword evidence="2" id="KW-0732">Signal</keyword>
<feature type="domain" description="PLAT" evidence="3">
    <location>
        <begin position="26"/>
        <end position="150"/>
    </location>
</feature>
<dbReference type="SUPFAM" id="SSF49723">
    <property type="entry name" value="Lipase/lipooxygenase domain (PLAT/LH2 domain)"/>
    <property type="match status" value="1"/>
</dbReference>
<feature type="chain" id="PRO_5043908497" description="PLAT domain-containing protein" evidence="2">
    <location>
        <begin position="24"/>
        <end position="154"/>
    </location>
</feature>
<dbReference type="Pfam" id="PF01477">
    <property type="entry name" value="PLAT"/>
    <property type="match status" value="1"/>
</dbReference>
<organism evidence="4 5">
    <name type="scientific">Thlaspi arvense</name>
    <name type="common">Field penny-cress</name>
    <dbReference type="NCBI Taxonomy" id="13288"/>
    <lineage>
        <taxon>Eukaryota</taxon>
        <taxon>Viridiplantae</taxon>
        <taxon>Streptophyta</taxon>
        <taxon>Embryophyta</taxon>
        <taxon>Tracheophyta</taxon>
        <taxon>Spermatophyta</taxon>
        <taxon>Magnoliopsida</taxon>
        <taxon>eudicotyledons</taxon>
        <taxon>Gunneridae</taxon>
        <taxon>Pentapetalae</taxon>
        <taxon>rosids</taxon>
        <taxon>malvids</taxon>
        <taxon>Brassicales</taxon>
        <taxon>Brassicaceae</taxon>
        <taxon>Thlaspideae</taxon>
        <taxon>Thlaspi</taxon>
    </lineage>
</organism>
<dbReference type="PANTHER" id="PTHR31718:SF64">
    <property type="entry name" value="OS10G0361900 PROTEIN"/>
    <property type="match status" value="1"/>
</dbReference>
<dbReference type="InterPro" id="IPR001024">
    <property type="entry name" value="PLAT/LH2_dom"/>
</dbReference>
<dbReference type="PANTHER" id="PTHR31718">
    <property type="entry name" value="PLAT DOMAIN-CONTAINING PROTEIN"/>
    <property type="match status" value="1"/>
</dbReference>
<dbReference type="PROSITE" id="PS50095">
    <property type="entry name" value="PLAT"/>
    <property type="match status" value="1"/>
</dbReference>
<gene>
    <name evidence="4" type="ORF">TAV2_LOCUS14684</name>
</gene>
<reference evidence="4 5" key="1">
    <citation type="submission" date="2022-03" db="EMBL/GenBank/DDBJ databases">
        <authorList>
            <person name="Nunn A."/>
            <person name="Chopra R."/>
            <person name="Nunn A."/>
            <person name="Contreras Garrido A."/>
        </authorList>
    </citation>
    <scope>NUCLEOTIDE SEQUENCE [LARGE SCALE GENOMIC DNA]</scope>
</reference>
<sequence>MARPNVLLPSLLFMATVSLFAFAEDCDYTIYVRTGTRDSAGTDANVAVVLSDKYGNKVQIPNLENWGGLMGRGHNYFENGNVDVFSSKATCLAGPVCLLSVTSDGTGNKPGWYLDSVEVRVGADSARQHFNVDRWLATDERPYDLTAIRNICGV</sequence>
<evidence type="ECO:0000259" key="3">
    <source>
        <dbReference type="PROSITE" id="PS50095"/>
    </source>
</evidence>
<protein>
    <recommendedName>
        <fullName evidence="3">PLAT domain-containing protein</fullName>
    </recommendedName>
</protein>
<keyword evidence="5" id="KW-1185">Reference proteome</keyword>
<dbReference type="EMBL" id="OU466860">
    <property type="protein sequence ID" value="CAH2061416.1"/>
    <property type="molecule type" value="Genomic_DNA"/>
</dbReference>
<evidence type="ECO:0000256" key="2">
    <source>
        <dbReference type="SAM" id="SignalP"/>
    </source>
</evidence>
<dbReference type="Proteomes" id="UP000836841">
    <property type="component" value="Chromosome 4"/>
</dbReference>
<evidence type="ECO:0000313" key="5">
    <source>
        <dbReference type="Proteomes" id="UP000836841"/>
    </source>
</evidence>